<dbReference type="EMBL" id="CP015357">
    <property type="protein sequence ID" value="ANS52454.1"/>
    <property type="molecule type" value="Genomic_DNA"/>
</dbReference>
<dbReference type="Proteomes" id="UP000092743">
    <property type="component" value="Plasmid p55166"/>
</dbReference>
<name>A0A9W3X4P2_BACTU</name>
<protein>
    <submittedName>
        <fullName evidence="1">Uncharacterized protein</fullName>
    </submittedName>
</protein>
<evidence type="ECO:0000313" key="1">
    <source>
        <dbReference type="EMBL" id="ANS52454.1"/>
    </source>
</evidence>
<organism evidence="1 2">
    <name type="scientific">Bacillus thuringiensis</name>
    <dbReference type="NCBI Taxonomy" id="1428"/>
    <lineage>
        <taxon>Bacteria</taxon>
        <taxon>Bacillati</taxon>
        <taxon>Bacillota</taxon>
        <taxon>Bacilli</taxon>
        <taxon>Bacillales</taxon>
        <taxon>Bacillaceae</taxon>
        <taxon>Bacillus</taxon>
        <taxon>Bacillus cereus group</taxon>
    </lineage>
</organism>
<accession>A0A9W3X4P2</accession>
<dbReference type="RefSeq" id="WP_002180665.1">
    <property type="nucleotide sequence ID" value="NZ_CP015357.1"/>
</dbReference>
<evidence type="ECO:0000313" key="2">
    <source>
        <dbReference type="Proteomes" id="UP000092743"/>
    </source>
</evidence>
<geneLocation type="plasmid" evidence="1 2">
    <name>p55166</name>
</geneLocation>
<proteinExistence type="predicted"/>
<reference evidence="1 2" key="1">
    <citation type="submission" date="2016-04" db="EMBL/GenBank/DDBJ databases">
        <title>High quality genome of the nematocidal Bacillus thuringiensis MYBT18246.</title>
        <authorList>
            <person name="Hollensteiner J."/>
            <person name="Poehlein A."/>
            <person name="Sproeer C."/>
            <person name="Bunk B."/>
            <person name="Rosenstiel P."/>
            <person name="Schulenburg H."/>
            <person name="Liesegang H."/>
        </authorList>
    </citation>
    <scope>NUCLEOTIDE SEQUENCE [LARGE SCALE GENOMIC DNA]</scope>
    <source>
        <strain evidence="1 2">MYBT18246</strain>
        <plasmid evidence="1 2">p55166</plasmid>
    </source>
</reference>
<sequence length="77" mass="8924">MRGVSMDNKNQKQFAGGTVGKGKKYTLHIDEYMQAMAIARTFFKPAEREGFLGRISYRIISRLYDVFSKQERRTPVC</sequence>
<gene>
    <name evidence="1" type="ORF">BT246_71640</name>
</gene>
<keyword evidence="1" id="KW-0614">Plasmid</keyword>
<dbReference type="AlphaFoldDB" id="A0A9W3X4P2"/>